<name>A0A1M6HZJ4_9FLAO</name>
<evidence type="ECO:0000313" key="1">
    <source>
        <dbReference type="EMBL" id="SHJ27646.1"/>
    </source>
</evidence>
<dbReference type="RefSeq" id="WP_073181070.1">
    <property type="nucleotide sequence ID" value="NZ_FQYI01000028.1"/>
</dbReference>
<protein>
    <submittedName>
        <fullName evidence="1">Transposase and inactivated derivatives</fullName>
    </submittedName>
</protein>
<dbReference type="Proteomes" id="UP000184335">
    <property type="component" value="Unassembled WGS sequence"/>
</dbReference>
<dbReference type="InterPro" id="IPR002514">
    <property type="entry name" value="Transposase_8"/>
</dbReference>
<gene>
    <name evidence="1" type="ORF">SAMN05443429_1282</name>
</gene>
<sequence length="95" mass="11192">MKQTRRKFDPSFKAKVALEALKERETLQQLAVKYELHPNQISQWKQEFIENSALVFEGKQAKSPPEADVSELYHKIGKLEMEKEFLKKNLKRFGL</sequence>
<dbReference type="EMBL" id="FQYI01000028">
    <property type="protein sequence ID" value="SHJ27646.1"/>
    <property type="molecule type" value="Genomic_DNA"/>
</dbReference>
<evidence type="ECO:0000313" key="2">
    <source>
        <dbReference type="Proteomes" id="UP000184335"/>
    </source>
</evidence>
<dbReference type="GO" id="GO:0006313">
    <property type="term" value="P:DNA transposition"/>
    <property type="evidence" value="ECO:0007669"/>
    <property type="project" value="InterPro"/>
</dbReference>
<dbReference type="Pfam" id="PF01527">
    <property type="entry name" value="HTH_Tnp_1"/>
    <property type="match status" value="1"/>
</dbReference>
<dbReference type="GO" id="GO:0004803">
    <property type="term" value="F:transposase activity"/>
    <property type="evidence" value="ECO:0007669"/>
    <property type="project" value="InterPro"/>
</dbReference>
<dbReference type="SUPFAM" id="SSF46689">
    <property type="entry name" value="Homeodomain-like"/>
    <property type="match status" value="1"/>
</dbReference>
<dbReference type="AlphaFoldDB" id="A0A1M6HZJ4"/>
<accession>A0A1M6HZJ4</accession>
<dbReference type="OrthoDB" id="291972at2"/>
<keyword evidence="2" id="KW-1185">Reference proteome</keyword>
<organism evidence="1 2">
    <name type="scientific">Cruoricaptor ignavus</name>
    <dbReference type="NCBI Taxonomy" id="1118202"/>
    <lineage>
        <taxon>Bacteria</taxon>
        <taxon>Pseudomonadati</taxon>
        <taxon>Bacteroidota</taxon>
        <taxon>Flavobacteriia</taxon>
        <taxon>Flavobacteriales</taxon>
        <taxon>Weeksellaceae</taxon>
        <taxon>Cruoricaptor</taxon>
    </lineage>
</organism>
<dbReference type="GO" id="GO:0003677">
    <property type="term" value="F:DNA binding"/>
    <property type="evidence" value="ECO:0007669"/>
    <property type="project" value="InterPro"/>
</dbReference>
<proteinExistence type="predicted"/>
<dbReference type="InterPro" id="IPR009057">
    <property type="entry name" value="Homeodomain-like_sf"/>
</dbReference>
<dbReference type="InterPro" id="IPR036388">
    <property type="entry name" value="WH-like_DNA-bd_sf"/>
</dbReference>
<reference evidence="1 2" key="1">
    <citation type="submission" date="2016-11" db="EMBL/GenBank/DDBJ databases">
        <authorList>
            <person name="Jaros S."/>
            <person name="Januszkiewicz K."/>
            <person name="Wedrychowicz H."/>
        </authorList>
    </citation>
    <scope>NUCLEOTIDE SEQUENCE [LARGE SCALE GENOMIC DNA]</scope>
    <source>
        <strain evidence="1 2">DSM 25479</strain>
    </source>
</reference>
<dbReference type="Gene3D" id="1.10.10.10">
    <property type="entry name" value="Winged helix-like DNA-binding domain superfamily/Winged helix DNA-binding domain"/>
    <property type="match status" value="1"/>
</dbReference>